<keyword evidence="2" id="KW-1185">Reference proteome</keyword>
<evidence type="ECO:0000313" key="1">
    <source>
        <dbReference type="EMBL" id="KAI9437802.1"/>
    </source>
</evidence>
<gene>
    <name evidence="1" type="ORF">F5148DRAFT_1262442</name>
</gene>
<evidence type="ECO:0000313" key="2">
    <source>
        <dbReference type="Proteomes" id="UP001207468"/>
    </source>
</evidence>
<reference evidence="1" key="1">
    <citation type="submission" date="2021-03" db="EMBL/GenBank/DDBJ databases">
        <title>Evolutionary priming and transition to the ectomycorrhizal habit in an iconic lineage of mushroom-forming fungi: is preadaptation a requirement?</title>
        <authorList>
            <consortium name="DOE Joint Genome Institute"/>
            <person name="Looney B.P."/>
            <person name="Miyauchi S."/>
            <person name="Morin E."/>
            <person name="Drula E."/>
            <person name="Courty P.E."/>
            <person name="Chicoki N."/>
            <person name="Fauchery L."/>
            <person name="Kohler A."/>
            <person name="Kuo A."/>
            <person name="LaButti K."/>
            <person name="Pangilinan J."/>
            <person name="Lipzen A."/>
            <person name="Riley R."/>
            <person name="Andreopoulos W."/>
            <person name="He G."/>
            <person name="Johnson J."/>
            <person name="Barry K.W."/>
            <person name="Grigoriev I.V."/>
            <person name="Nagy L."/>
            <person name="Hibbett D."/>
            <person name="Henrissat B."/>
            <person name="Matheny P.B."/>
            <person name="Labbe J."/>
            <person name="Martin A.F."/>
        </authorList>
    </citation>
    <scope>NUCLEOTIDE SEQUENCE</scope>
    <source>
        <strain evidence="1">BPL698</strain>
    </source>
</reference>
<comment type="caution">
    <text evidence="1">The sequence shown here is derived from an EMBL/GenBank/DDBJ whole genome shotgun (WGS) entry which is preliminary data.</text>
</comment>
<dbReference type="EMBL" id="JAGFNK010000888">
    <property type="protein sequence ID" value="KAI9437802.1"/>
    <property type="molecule type" value="Genomic_DNA"/>
</dbReference>
<proteinExistence type="predicted"/>
<name>A0ACC0TRS3_9AGAM</name>
<accession>A0ACC0TRS3</accession>
<sequence length="120" mass="13402">MHTSSVLAIYFLVVCAYPSFANPFTTIRYGYLFSCIPEVGFTLQIRPELPAQAHTYPPAPETPPASYHSPPPYTSPPPPSFNPAPHPGETRIMMGPGLRVVAPVRQAAAPRARHRWRWMF</sequence>
<organism evidence="1 2">
    <name type="scientific">Russula earlei</name>
    <dbReference type="NCBI Taxonomy" id="71964"/>
    <lineage>
        <taxon>Eukaryota</taxon>
        <taxon>Fungi</taxon>
        <taxon>Dikarya</taxon>
        <taxon>Basidiomycota</taxon>
        <taxon>Agaricomycotina</taxon>
        <taxon>Agaricomycetes</taxon>
        <taxon>Russulales</taxon>
        <taxon>Russulaceae</taxon>
        <taxon>Russula</taxon>
    </lineage>
</organism>
<protein>
    <submittedName>
        <fullName evidence="1">Uncharacterized protein</fullName>
    </submittedName>
</protein>
<dbReference type="Proteomes" id="UP001207468">
    <property type="component" value="Unassembled WGS sequence"/>
</dbReference>